<dbReference type="Proteomes" id="UP000033187">
    <property type="component" value="Chromosome 1"/>
</dbReference>
<dbReference type="PRINTS" id="PR00069">
    <property type="entry name" value="ALDKETRDTASE"/>
</dbReference>
<dbReference type="InterPro" id="IPR050791">
    <property type="entry name" value="Aldo-Keto_reductase"/>
</dbReference>
<feature type="domain" description="NADP-dependent oxidoreductase" evidence="2">
    <location>
        <begin position="16"/>
        <end position="306"/>
    </location>
</feature>
<reference evidence="4" key="1">
    <citation type="submission" date="2015-02" db="EMBL/GenBank/DDBJ databases">
        <authorList>
            <person name="Chooi Y.-H."/>
        </authorList>
    </citation>
    <scope>NUCLEOTIDE SEQUENCE [LARGE SCALE GENOMIC DNA]</scope>
    <source>
        <strain evidence="4">strain Y</strain>
    </source>
</reference>
<name>A0A0D6JCW3_9HYPH</name>
<dbReference type="KEGG" id="fil:BN1229_v1_1273"/>
<dbReference type="InterPro" id="IPR023210">
    <property type="entry name" value="NADP_OxRdtase_dom"/>
</dbReference>
<evidence type="ECO:0000313" key="4">
    <source>
        <dbReference type="Proteomes" id="UP000033187"/>
    </source>
</evidence>
<dbReference type="Pfam" id="PF00248">
    <property type="entry name" value="Aldo_ket_red"/>
    <property type="match status" value="1"/>
</dbReference>
<dbReference type="GO" id="GO:0005737">
    <property type="term" value="C:cytoplasm"/>
    <property type="evidence" value="ECO:0007669"/>
    <property type="project" value="TreeGrafter"/>
</dbReference>
<protein>
    <submittedName>
        <fullName evidence="3">Aldo/keto reductase</fullName>
    </submittedName>
</protein>
<dbReference type="Gene3D" id="3.20.20.100">
    <property type="entry name" value="NADP-dependent oxidoreductase domain"/>
    <property type="match status" value="1"/>
</dbReference>
<dbReference type="SUPFAM" id="SSF51430">
    <property type="entry name" value="NAD(P)-linked oxidoreductase"/>
    <property type="match status" value="1"/>
</dbReference>
<evidence type="ECO:0000259" key="2">
    <source>
        <dbReference type="Pfam" id="PF00248"/>
    </source>
</evidence>
<proteinExistence type="predicted"/>
<dbReference type="RefSeq" id="WP_046477345.1">
    <property type="nucleotide sequence ID" value="NZ_LN829118.1"/>
</dbReference>
<gene>
    <name evidence="3" type="ORF">YBN1229_v1_1271</name>
</gene>
<dbReference type="InterPro" id="IPR020471">
    <property type="entry name" value="AKR"/>
</dbReference>
<evidence type="ECO:0000256" key="1">
    <source>
        <dbReference type="ARBA" id="ARBA00023002"/>
    </source>
</evidence>
<dbReference type="GO" id="GO:0016491">
    <property type="term" value="F:oxidoreductase activity"/>
    <property type="evidence" value="ECO:0007669"/>
    <property type="project" value="UniProtKB-KW"/>
</dbReference>
<dbReference type="OrthoDB" id="8394608at2"/>
<dbReference type="PANTHER" id="PTHR43625">
    <property type="entry name" value="AFLATOXIN B1 ALDEHYDE REDUCTASE"/>
    <property type="match status" value="1"/>
</dbReference>
<evidence type="ECO:0000313" key="3">
    <source>
        <dbReference type="EMBL" id="CPR17470.1"/>
    </source>
</evidence>
<dbReference type="AlphaFoldDB" id="A0A0D6JCW3"/>
<organism evidence="3 4">
    <name type="scientific">Candidatus Filomicrobium marinum</name>
    <dbReference type="NCBI Taxonomy" id="1608628"/>
    <lineage>
        <taxon>Bacteria</taxon>
        <taxon>Pseudomonadati</taxon>
        <taxon>Pseudomonadota</taxon>
        <taxon>Alphaproteobacteria</taxon>
        <taxon>Hyphomicrobiales</taxon>
        <taxon>Hyphomicrobiaceae</taxon>
        <taxon>Filomicrobium</taxon>
    </lineage>
</organism>
<keyword evidence="4" id="KW-1185">Reference proteome</keyword>
<sequence length="330" mass="36568">MEQRRLGRLGSRVSAVGLGCMNIGGSYGAADETETMRLFGRAVDLGINHFDTADIYGMGTSEEMIGKFLKRERPRIALASKGGVRYVRATGERFIDNSPAYLRQAIDNSLMRLGRDHIELYYVHRREENRPIEEAIEAMAQLKREGKIGAIGLSEVSPSTLRRAHEIHPIAAVQSEYSLWTRLPERGMLETCRELGISFVAFSPLGRGMLTGNLPDPSSFSPRDIRNKNPRFAPGNYEKNAAAIAKFKAAADAMDRTPAELAIAWVLAQGDNVITIPGTRYERHLEGLVAGGQLRLTEAQLRDIEAAFPEGFPWGERYAPQQSLGVESYD</sequence>
<dbReference type="InterPro" id="IPR036812">
    <property type="entry name" value="NAD(P)_OxRdtase_dom_sf"/>
</dbReference>
<keyword evidence="1" id="KW-0560">Oxidoreductase</keyword>
<dbReference type="KEGG" id="fiy:BN1229_v1_1271"/>
<accession>A0A0D6JCW3</accession>
<dbReference type="PANTHER" id="PTHR43625:SF40">
    <property type="entry name" value="ALDO-KETO REDUCTASE YAKC [NADP(+)]"/>
    <property type="match status" value="1"/>
</dbReference>
<dbReference type="EMBL" id="LN829119">
    <property type="protein sequence ID" value="CPR17470.1"/>
    <property type="molecule type" value="Genomic_DNA"/>
</dbReference>